<evidence type="ECO:0000313" key="1">
    <source>
        <dbReference type="EMBL" id="HCM30621.1"/>
    </source>
</evidence>
<comment type="caution">
    <text evidence="1">The sequence shown here is derived from an EMBL/GenBank/DDBJ whole genome shotgun (WGS) entry which is preliminary data.</text>
</comment>
<dbReference type="Proteomes" id="UP000262257">
    <property type="component" value="Unassembled WGS sequence"/>
</dbReference>
<organism evidence="1 2">
    <name type="scientific">Acinetobacter radioresistens</name>
    <dbReference type="NCBI Taxonomy" id="40216"/>
    <lineage>
        <taxon>Bacteria</taxon>
        <taxon>Pseudomonadati</taxon>
        <taxon>Pseudomonadota</taxon>
        <taxon>Gammaproteobacteria</taxon>
        <taxon>Moraxellales</taxon>
        <taxon>Moraxellaceae</taxon>
        <taxon>Acinetobacter</taxon>
    </lineage>
</organism>
<proteinExistence type="predicted"/>
<evidence type="ECO:0000313" key="2">
    <source>
        <dbReference type="Proteomes" id="UP000262257"/>
    </source>
</evidence>
<dbReference type="STRING" id="40216.GCA_001917365_00479"/>
<dbReference type="RefSeq" id="WP_005015002.1">
    <property type="nucleotide sequence ID" value="NZ_BKHE01000022.1"/>
</dbReference>
<dbReference type="EMBL" id="DPXL01000032">
    <property type="protein sequence ID" value="HCM30621.1"/>
    <property type="molecule type" value="Genomic_DNA"/>
</dbReference>
<reference evidence="1 2" key="1">
    <citation type="journal article" date="2018" name="Nat. Biotechnol.">
        <title>A standardized bacterial taxonomy based on genome phylogeny substantially revises the tree of life.</title>
        <authorList>
            <person name="Parks D.H."/>
            <person name="Chuvochina M."/>
            <person name="Waite D.W."/>
            <person name="Rinke C."/>
            <person name="Skarshewski A."/>
            <person name="Chaumeil P.A."/>
            <person name="Hugenholtz P."/>
        </authorList>
    </citation>
    <scope>NUCLEOTIDE SEQUENCE [LARGE SCALE GENOMIC DNA]</scope>
    <source>
        <strain evidence="1">UBA10045</strain>
    </source>
</reference>
<dbReference type="AlphaFoldDB" id="A0A2T1J376"/>
<sequence>MMNSTFSEIFHSPNVLDREKLSFAPATVKDLEMWAGNLSFMQLGDTSKSLFHAVLEISHLKCSETLRFDLIHSLHPTIDKVLTSLEKHFFNQGPISTDRNEHIIELAMLLRCHFAGVYINIARSAHEQLAHQKFSLFAFNQKKNLSIARTLAIYYALQQLVSLLYQQQILYSHYFTGQWLIAHQLYDIALKNDFHMNNINQIQGTQNILANINQTYAQLILLDIFNAHQIRPSEIQSLYQCSFDWAKLIQILPRATTLTKYVVDCNKDYPPIHQKKQNPDFEPSFFITTQELLEHINATFGRTPEFLSKHEQKNLSLALKFHVQTILGSTTERRHDRYQYSAQLDICFSLLSAHFYLSKAKTFNETLMLENNYGFQSESKLLLNWDKDTPDTLPQVNSSRLLDREAKQLYQTSVLDVSLNGYRIKWKGETPKNLRTGEFILVKEETQEKWRGGVIRWIKQSTNKSLELGLEILAQEMYPCAVRMQIDLHTINYHPALLIQKAVFQQQVTLILPGSQTFKEHQTIYLRLGQEEIKICLTKALLITQSFIQFNFELINEQQQGLLDQFMDKQAQELNKQDLWEALK</sequence>
<accession>A0A2T1J376</accession>
<protein>
    <submittedName>
        <fullName evidence="1">GTPase</fullName>
    </submittedName>
</protein>
<gene>
    <name evidence="1" type="ORF">DIC32_02295</name>
</gene>
<name>A0A2T1J376_ACIRA</name>